<dbReference type="GO" id="GO:0006031">
    <property type="term" value="P:chitin biosynthetic process"/>
    <property type="evidence" value="ECO:0007669"/>
    <property type="project" value="TreeGrafter"/>
</dbReference>
<sequence length="782" mass="88916">MASEESSTSEENINNQTASESIYDIFATSPDKTDVDEKGTPSLHSFAYHLWYLCRKRDRKVVGTDKNKVRMVFLSQSSNTTRVGPSTTNEDLQEPNTSAEENQTNQYTVKERDMNISIKLQWAIIIALGIVQAICETIAVFVLLPTFDQATAIMGGTDGVSVLFNGISNATITLLDQNILLVNTLPFSGDCFTLDPMMIGLTRYAVDITLLWSRRRNLEREIHTTRIEETTSSNTIEETATTSQKIETKKDCQVKMIPFIYLCATMWHESELEMNTLLRSIFRSYYNVKALGSSKKFTTPYGARLEWDLESPPEEQNIKIEKSLAVPCRLILHLKDKFLIRNKKRWSQVMYMYYLLSYIPTAKKSIFMDSIRQDDEQPSTSITPIYERVPSQKVMNDQMEKEQTIFKTEKAPKTFILALDGDVDFKPDAVLRLLERMLKNPDVGAACGRIIPKGRGPVVWYQSFEYAVSHWLQKATEHVFGCVLCSPGCFSLFRASALMSDDVIKIYTRNPTTGLECIQYDQGEDRWLSTLLLKKGFKLEYTAASDAYTYVPEGFFEFFNQRRRWSPSTLANIFQIISKMSSVSKANTNITILYLIYHAFLFGASLITPGTIFLMILGATSLAFPEIPLWIAFVTNLLLISIVMLSCVFAEQKTQLNIIAVISSTYALMMIVVLFGLILDAIRSEFCSVTIYFFVYVAGIFFLAAVLHPREFKNIFHGALYFLAVPTTSMLMLIYALGNLHVTSWGTRESNKTKKRKNQAVDDSLDFCSCFGLWRCAISYFR</sequence>
<comment type="subcellular location">
    <subcellularLocation>
        <location evidence="1">Membrane</location>
        <topology evidence="1">Multi-pass membrane protein</topology>
    </subcellularLocation>
</comment>
<dbReference type="InterPro" id="IPR029044">
    <property type="entry name" value="Nucleotide-diphossugar_trans"/>
</dbReference>
<dbReference type="CDD" id="cd04190">
    <property type="entry name" value="Chitin_synth_C"/>
    <property type="match status" value="1"/>
</dbReference>
<keyword evidence="6 8" id="KW-0472">Membrane</keyword>
<dbReference type="GO" id="GO:0004100">
    <property type="term" value="F:chitin synthase activity"/>
    <property type="evidence" value="ECO:0007669"/>
    <property type="project" value="UniProtKB-EC"/>
</dbReference>
<evidence type="ECO:0000256" key="5">
    <source>
        <dbReference type="ARBA" id="ARBA00022989"/>
    </source>
</evidence>
<evidence type="ECO:0000256" key="7">
    <source>
        <dbReference type="SAM" id="MobiDB-lite"/>
    </source>
</evidence>
<protein>
    <recommendedName>
        <fullName evidence="2">chitin synthase</fullName>
        <ecNumber evidence="2">2.4.1.16</ecNumber>
    </recommendedName>
</protein>
<dbReference type="PANTHER" id="PTHR22914:SF42">
    <property type="entry name" value="CHITIN SYNTHASE"/>
    <property type="match status" value="1"/>
</dbReference>
<evidence type="ECO:0000256" key="4">
    <source>
        <dbReference type="ARBA" id="ARBA00022692"/>
    </source>
</evidence>
<dbReference type="GO" id="GO:0071944">
    <property type="term" value="C:cell periphery"/>
    <property type="evidence" value="ECO:0007669"/>
    <property type="project" value="TreeGrafter"/>
</dbReference>
<evidence type="ECO:0000256" key="8">
    <source>
        <dbReference type="SAM" id="Phobius"/>
    </source>
</evidence>
<dbReference type="Pfam" id="PF03142">
    <property type="entry name" value="Chitin_synth_2"/>
    <property type="match status" value="1"/>
</dbReference>
<reference evidence="9" key="1">
    <citation type="submission" date="2022-08" db="UniProtKB">
        <authorList>
            <consortium name="EnsemblMetazoa"/>
        </authorList>
    </citation>
    <scope>IDENTIFICATION</scope>
    <source>
        <strain evidence="9">05x7-T-G4-1.051#20</strain>
    </source>
</reference>
<feature type="region of interest" description="Disordered" evidence="7">
    <location>
        <begin position="79"/>
        <end position="102"/>
    </location>
</feature>
<feature type="compositionally biased region" description="Low complexity" evidence="7">
    <location>
        <begin position="1"/>
        <end position="11"/>
    </location>
</feature>
<feature type="transmembrane region" description="Helical" evidence="8">
    <location>
        <begin position="656"/>
        <end position="679"/>
    </location>
</feature>
<feature type="transmembrane region" description="Helical" evidence="8">
    <location>
        <begin position="629"/>
        <end position="650"/>
    </location>
</feature>
<keyword evidence="4 8" id="KW-0812">Transmembrane</keyword>
<name>A0A8W8I7D7_MAGGI</name>
<organism evidence="9 10">
    <name type="scientific">Magallana gigas</name>
    <name type="common">Pacific oyster</name>
    <name type="synonym">Crassostrea gigas</name>
    <dbReference type="NCBI Taxonomy" id="29159"/>
    <lineage>
        <taxon>Eukaryota</taxon>
        <taxon>Metazoa</taxon>
        <taxon>Spiralia</taxon>
        <taxon>Lophotrochozoa</taxon>
        <taxon>Mollusca</taxon>
        <taxon>Bivalvia</taxon>
        <taxon>Autobranchia</taxon>
        <taxon>Pteriomorphia</taxon>
        <taxon>Ostreida</taxon>
        <taxon>Ostreoidea</taxon>
        <taxon>Ostreidae</taxon>
        <taxon>Magallana</taxon>
    </lineage>
</organism>
<evidence type="ECO:0000256" key="2">
    <source>
        <dbReference type="ARBA" id="ARBA00012543"/>
    </source>
</evidence>
<dbReference type="Proteomes" id="UP000005408">
    <property type="component" value="Unassembled WGS sequence"/>
</dbReference>
<evidence type="ECO:0000256" key="6">
    <source>
        <dbReference type="ARBA" id="ARBA00023136"/>
    </source>
</evidence>
<feature type="transmembrane region" description="Helical" evidence="8">
    <location>
        <begin position="686"/>
        <end position="707"/>
    </location>
</feature>
<feature type="region of interest" description="Disordered" evidence="7">
    <location>
        <begin position="1"/>
        <end position="21"/>
    </location>
</feature>
<evidence type="ECO:0000313" key="9">
    <source>
        <dbReference type="EnsemblMetazoa" id="G12854.1:cds"/>
    </source>
</evidence>
<dbReference type="EnsemblMetazoa" id="G12854.1">
    <property type="protein sequence ID" value="G12854.1:cds"/>
    <property type="gene ID" value="G12854"/>
</dbReference>
<feature type="transmembrane region" description="Helical" evidence="8">
    <location>
        <begin position="592"/>
        <end position="617"/>
    </location>
</feature>
<keyword evidence="3" id="KW-0328">Glycosyltransferase</keyword>
<dbReference type="EC" id="2.4.1.16" evidence="2"/>
<keyword evidence="3" id="KW-0808">Transferase</keyword>
<dbReference type="SUPFAM" id="SSF53448">
    <property type="entry name" value="Nucleotide-diphospho-sugar transferases"/>
    <property type="match status" value="1"/>
</dbReference>
<feature type="transmembrane region" description="Helical" evidence="8">
    <location>
        <begin position="120"/>
        <end position="144"/>
    </location>
</feature>
<keyword evidence="5 8" id="KW-1133">Transmembrane helix</keyword>
<dbReference type="InterPro" id="IPR004835">
    <property type="entry name" value="Chitin_synth"/>
</dbReference>
<dbReference type="PANTHER" id="PTHR22914">
    <property type="entry name" value="CHITIN SYNTHASE"/>
    <property type="match status" value="1"/>
</dbReference>
<feature type="transmembrane region" description="Helical" evidence="8">
    <location>
        <begin position="719"/>
        <end position="738"/>
    </location>
</feature>
<evidence type="ECO:0000256" key="1">
    <source>
        <dbReference type="ARBA" id="ARBA00004141"/>
    </source>
</evidence>
<evidence type="ECO:0000313" key="10">
    <source>
        <dbReference type="Proteomes" id="UP000005408"/>
    </source>
</evidence>
<dbReference type="AlphaFoldDB" id="A0A8W8I7D7"/>
<proteinExistence type="predicted"/>
<evidence type="ECO:0000256" key="3">
    <source>
        <dbReference type="ARBA" id="ARBA00022676"/>
    </source>
</evidence>
<accession>A0A8W8I7D7</accession>
<keyword evidence="10" id="KW-1185">Reference proteome</keyword>
<dbReference type="GO" id="GO:0016020">
    <property type="term" value="C:membrane"/>
    <property type="evidence" value="ECO:0007669"/>
    <property type="project" value="UniProtKB-SubCell"/>
</dbReference>
<dbReference type="Gene3D" id="3.90.550.10">
    <property type="entry name" value="Spore Coat Polysaccharide Biosynthesis Protein SpsA, Chain A"/>
    <property type="match status" value="1"/>
</dbReference>